<sequence>MDAMDVNWCLVCERHIERSTNGAYCSRECLAYDSKRASTSSSPLRPVNIYPSVDSISELVTFDDDGANDDYYELYNEAETPSLESYSPYTRNVECPSSQSSWIGKGNEGIRSWARNVVPGEPKPDPSTAAMKPPKLLRAQRPIPPSLYMCTTTPTVAESFRPSTTPQQSLLSLSTHSHYDADGTSLPTAPSSVSLATPASEAGSTFPPSLTARPHKPSLVTNLTSRFKAWAASNSHSDFPPRATKPPARSQVSPTVRVSQPAQQRQRQSPSPICIVSGSDSSVVHWNGAPSTYMNEKESLPSPAPPLVRDFQLAPRRL</sequence>
<protein>
    <submittedName>
        <fullName evidence="2">Uncharacterized protein</fullName>
    </submittedName>
</protein>
<feature type="compositionally biased region" description="Low complexity" evidence="1">
    <location>
        <begin position="256"/>
        <end position="272"/>
    </location>
</feature>
<feature type="compositionally biased region" description="Polar residues" evidence="1">
    <location>
        <begin position="278"/>
        <end position="294"/>
    </location>
</feature>
<proteinExistence type="predicted"/>
<evidence type="ECO:0000256" key="1">
    <source>
        <dbReference type="SAM" id="MobiDB-lite"/>
    </source>
</evidence>
<name>M2R2V2_CERS8</name>
<dbReference type="EMBL" id="KB445794">
    <property type="protein sequence ID" value="EMD38865.1"/>
    <property type="molecule type" value="Genomic_DNA"/>
</dbReference>
<dbReference type="HOGENOM" id="CLU_855420_0_0_1"/>
<feature type="region of interest" description="Disordered" evidence="1">
    <location>
        <begin position="233"/>
        <end position="318"/>
    </location>
</feature>
<evidence type="ECO:0000313" key="3">
    <source>
        <dbReference type="Proteomes" id="UP000016930"/>
    </source>
</evidence>
<dbReference type="Proteomes" id="UP000016930">
    <property type="component" value="Unassembled WGS sequence"/>
</dbReference>
<feature type="compositionally biased region" description="Polar residues" evidence="1">
    <location>
        <begin position="185"/>
        <end position="208"/>
    </location>
</feature>
<keyword evidence="3" id="KW-1185">Reference proteome</keyword>
<dbReference type="OrthoDB" id="2210012at2759"/>
<reference evidence="2 3" key="1">
    <citation type="journal article" date="2012" name="Proc. Natl. Acad. Sci. U.S.A.">
        <title>Comparative genomics of Ceriporiopsis subvermispora and Phanerochaete chrysosporium provide insight into selective ligninolysis.</title>
        <authorList>
            <person name="Fernandez-Fueyo E."/>
            <person name="Ruiz-Duenas F.J."/>
            <person name="Ferreira P."/>
            <person name="Floudas D."/>
            <person name="Hibbett D.S."/>
            <person name="Canessa P."/>
            <person name="Larrondo L.F."/>
            <person name="James T.Y."/>
            <person name="Seelenfreund D."/>
            <person name="Lobos S."/>
            <person name="Polanco R."/>
            <person name="Tello M."/>
            <person name="Honda Y."/>
            <person name="Watanabe T."/>
            <person name="Watanabe T."/>
            <person name="Ryu J.S."/>
            <person name="Kubicek C.P."/>
            <person name="Schmoll M."/>
            <person name="Gaskell J."/>
            <person name="Hammel K.E."/>
            <person name="St John F.J."/>
            <person name="Vanden Wymelenberg A."/>
            <person name="Sabat G."/>
            <person name="Splinter BonDurant S."/>
            <person name="Syed K."/>
            <person name="Yadav J.S."/>
            <person name="Doddapaneni H."/>
            <person name="Subramanian V."/>
            <person name="Lavin J.L."/>
            <person name="Oguiza J.A."/>
            <person name="Perez G."/>
            <person name="Pisabarro A.G."/>
            <person name="Ramirez L."/>
            <person name="Santoyo F."/>
            <person name="Master E."/>
            <person name="Coutinho P.M."/>
            <person name="Henrissat B."/>
            <person name="Lombard V."/>
            <person name="Magnuson J.K."/>
            <person name="Kuees U."/>
            <person name="Hori C."/>
            <person name="Igarashi K."/>
            <person name="Samejima M."/>
            <person name="Held B.W."/>
            <person name="Barry K.W."/>
            <person name="LaButti K.M."/>
            <person name="Lapidus A."/>
            <person name="Lindquist E.A."/>
            <person name="Lucas S.M."/>
            <person name="Riley R."/>
            <person name="Salamov A.A."/>
            <person name="Hoffmeister D."/>
            <person name="Schwenk D."/>
            <person name="Hadar Y."/>
            <person name="Yarden O."/>
            <person name="de Vries R.P."/>
            <person name="Wiebenga A."/>
            <person name="Stenlid J."/>
            <person name="Eastwood D."/>
            <person name="Grigoriev I.V."/>
            <person name="Berka R.M."/>
            <person name="Blanchette R.A."/>
            <person name="Kersten P."/>
            <person name="Martinez A.T."/>
            <person name="Vicuna R."/>
            <person name="Cullen D."/>
        </authorList>
    </citation>
    <scope>NUCLEOTIDE SEQUENCE [LARGE SCALE GENOMIC DNA]</scope>
    <source>
        <strain evidence="2 3">B</strain>
    </source>
</reference>
<dbReference type="AlphaFoldDB" id="M2R2V2"/>
<accession>M2R2V2</accession>
<evidence type="ECO:0000313" key="2">
    <source>
        <dbReference type="EMBL" id="EMD38865.1"/>
    </source>
</evidence>
<organism evidence="2 3">
    <name type="scientific">Ceriporiopsis subvermispora (strain B)</name>
    <name type="common">White-rot fungus</name>
    <name type="synonym">Gelatoporia subvermispora</name>
    <dbReference type="NCBI Taxonomy" id="914234"/>
    <lineage>
        <taxon>Eukaryota</taxon>
        <taxon>Fungi</taxon>
        <taxon>Dikarya</taxon>
        <taxon>Basidiomycota</taxon>
        <taxon>Agaricomycotina</taxon>
        <taxon>Agaricomycetes</taxon>
        <taxon>Polyporales</taxon>
        <taxon>Gelatoporiaceae</taxon>
        <taxon>Gelatoporia</taxon>
    </lineage>
</organism>
<feature type="region of interest" description="Disordered" evidence="1">
    <location>
        <begin position="181"/>
        <end position="216"/>
    </location>
</feature>
<gene>
    <name evidence="2" type="ORF">CERSUDRAFT_112587</name>
</gene>